<organism evidence="1 2">
    <name type="scientific">Sporolactobacillus nakayamae</name>
    <dbReference type="NCBI Taxonomy" id="269670"/>
    <lineage>
        <taxon>Bacteria</taxon>
        <taxon>Bacillati</taxon>
        <taxon>Bacillota</taxon>
        <taxon>Bacilli</taxon>
        <taxon>Bacillales</taxon>
        <taxon>Sporolactobacillaceae</taxon>
        <taxon>Sporolactobacillus</taxon>
    </lineage>
</organism>
<accession>A0A1I2PHA7</accession>
<evidence type="ECO:0000313" key="1">
    <source>
        <dbReference type="EMBL" id="SFG15458.1"/>
    </source>
</evidence>
<dbReference type="RefSeq" id="WP_093670326.1">
    <property type="nucleotide sequence ID" value="NZ_FOOY01000005.1"/>
</dbReference>
<dbReference type="Proteomes" id="UP000198752">
    <property type="component" value="Unassembled WGS sequence"/>
</dbReference>
<dbReference type="EMBL" id="FOOY01000005">
    <property type="protein sequence ID" value="SFG15458.1"/>
    <property type="molecule type" value="Genomic_DNA"/>
</dbReference>
<keyword evidence="2" id="KW-1185">Reference proteome</keyword>
<dbReference type="Gene3D" id="1.25.40.10">
    <property type="entry name" value="Tetratricopeptide repeat domain"/>
    <property type="match status" value="2"/>
</dbReference>
<name>A0A1I2PHA7_9BACL</name>
<proteinExistence type="predicted"/>
<dbReference type="OrthoDB" id="2724739at2"/>
<gene>
    <name evidence="1" type="ORF">SAMN02982927_00812</name>
</gene>
<dbReference type="InterPro" id="IPR011990">
    <property type="entry name" value="TPR-like_helical_dom_sf"/>
</dbReference>
<protein>
    <submittedName>
        <fullName evidence="1">TPR repeat</fullName>
    </submittedName>
</protein>
<dbReference type="InterPro" id="IPR050767">
    <property type="entry name" value="Sel1_AlgK"/>
</dbReference>
<dbReference type="AlphaFoldDB" id="A0A1I2PHA7"/>
<dbReference type="STRING" id="269670.SAMN02982927_00812"/>
<dbReference type="PANTHER" id="PTHR11102:SF160">
    <property type="entry name" value="ERAD-ASSOCIATED E3 UBIQUITIN-PROTEIN LIGASE COMPONENT HRD3"/>
    <property type="match status" value="1"/>
</dbReference>
<dbReference type="Pfam" id="PF08238">
    <property type="entry name" value="Sel1"/>
    <property type="match status" value="9"/>
</dbReference>
<dbReference type="SUPFAM" id="SSF81901">
    <property type="entry name" value="HCP-like"/>
    <property type="match status" value="3"/>
</dbReference>
<evidence type="ECO:0000313" key="2">
    <source>
        <dbReference type="Proteomes" id="UP000198752"/>
    </source>
</evidence>
<dbReference type="PANTHER" id="PTHR11102">
    <property type="entry name" value="SEL-1-LIKE PROTEIN"/>
    <property type="match status" value="1"/>
</dbReference>
<sequence>METSSESPILTDLETDDASKLTISLQVPSELTSRRLRRHRVISIQLFQEPGTRPLRAAKQSERADFCNDEGELDFTMPLRQNKMIVAIPYSAMPQFNYGDLITARISLEDTVTGEVLSYETMSFMANREGTLEFFSHQHMHDYLKTESSDETQLTKAAYWINQNPENSKVLSMGIALLQKLAEKGHLEAVKKLQDVYSDQRYIVADKNEAAKWQNCLDNKAARNLGKELQSEKRSEVPSKITDESSLKKCEEIAANGSAEARYMLYVYSCTSEGASYHGADVFSYLKSAAEDGLEAAVRALAEAYEKKMIFISGEQAVEYSLILKKAAEKKLPLAEYLLFQISYNGTSLSQPVRGDKKEAYAWLLASAEHGGAEAAYDLWHYFEHGNEFLMEQESALKWLIYAADHGFAKAKTRLGDLYIDGKFLKKDDQKGLAYLGQAAEQMDWDAQIKQFESYYEGRYKDILFEKNRAKAFELLKSFAASGNPRACDLIMNQYEHGNEMMMEHREALRYLVSAAESGDAPTMYRFANVLLDGIYVSADLDKAKHLIEAAAAQGYPEAQFALYYYYLSGYKTLKNERINKERAYQWLVKAARTLPSAQYEVWSLSKKDATIDWSITGKDAIDYLFRSAAQKYSPALYKVGMAFGTGTDIEKNPERGLKLIEEAASLHHPEAIYELSQIRFSGTFGGQEVTKDEEDGLHLLFLAAELHYPRACQQVGEWYAKGLLPDESEIWVSRIVTVAIEAGLKVNEQLSPQLKQEAASSSSDQN</sequence>
<dbReference type="InterPro" id="IPR006597">
    <property type="entry name" value="Sel1-like"/>
</dbReference>
<dbReference type="SMART" id="SM00671">
    <property type="entry name" value="SEL1"/>
    <property type="match status" value="7"/>
</dbReference>
<reference evidence="2" key="1">
    <citation type="submission" date="2016-10" db="EMBL/GenBank/DDBJ databases">
        <authorList>
            <person name="Varghese N."/>
            <person name="Submissions S."/>
        </authorList>
    </citation>
    <scope>NUCLEOTIDE SEQUENCE [LARGE SCALE GENOMIC DNA]</scope>
    <source>
        <strain evidence="2">ATCC 700379</strain>
    </source>
</reference>